<dbReference type="AlphaFoldDB" id="L8GG59"/>
<dbReference type="Pfam" id="PF00512">
    <property type="entry name" value="HisKA"/>
    <property type="match status" value="1"/>
</dbReference>
<dbReference type="Pfam" id="PF00072">
    <property type="entry name" value="Response_reg"/>
    <property type="match status" value="1"/>
</dbReference>
<dbReference type="SUPFAM" id="SSF47384">
    <property type="entry name" value="Homodimeric domain of signal transducing histidine kinase"/>
    <property type="match status" value="1"/>
</dbReference>
<dbReference type="PROSITE" id="PS50110">
    <property type="entry name" value="RESPONSE_REGULATORY"/>
    <property type="match status" value="1"/>
</dbReference>
<dbReference type="PROSITE" id="PS50109">
    <property type="entry name" value="HIS_KIN"/>
    <property type="match status" value="1"/>
</dbReference>
<organism evidence="8 9">
    <name type="scientific">Acanthamoeba castellanii (strain ATCC 30010 / Neff)</name>
    <dbReference type="NCBI Taxonomy" id="1257118"/>
    <lineage>
        <taxon>Eukaryota</taxon>
        <taxon>Amoebozoa</taxon>
        <taxon>Discosea</taxon>
        <taxon>Longamoebia</taxon>
        <taxon>Centramoebida</taxon>
        <taxon>Acanthamoebidae</taxon>
        <taxon>Acanthamoeba</taxon>
    </lineage>
</organism>
<keyword evidence="8" id="KW-0808">Transferase</keyword>
<dbReference type="EMBL" id="KB008133">
    <property type="protein sequence ID" value="ELR12060.1"/>
    <property type="molecule type" value="Genomic_DNA"/>
</dbReference>
<keyword evidence="9" id="KW-1185">Reference proteome</keyword>
<dbReference type="SUPFAM" id="SSF55874">
    <property type="entry name" value="ATPase domain of HSP90 chaperone/DNA topoisomerase II/histidine kinase"/>
    <property type="match status" value="1"/>
</dbReference>
<dbReference type="SMART" id="SM00448">
    <property type="entry name" value="REC"/>
    <property type="match status" value="1"/>
</dbReference>
<feature type="domain" description="Response regulatory" evidence="7">
    <location>
        <begin position="795"/>
        <end position="926"/>
    </location>
</feature>
<evidence type="ECO:0000256" key="1">
    <source>
        <dbReference type="ARBA" id="ARBA00022553"/>
    </source>
</evidence>
<dbReference type="SMART" id="SM00388">
    <property type="entry name" value="HisKA"/>
    <property type="match status" value="1"/>
</dbReference>
<evidence type="ECO:0000259" key="7">
    <source>
        <dbReference type="PROSITE" id="PS50110"/>
    </source>
</evidence>
<dbReference type="PANTHER" id="PTHR45339:SF1">
    <property type="entry name" value="HYBRID SIGNAL TRANSDUCTION HISTIDINE KINASE J"/>
    <property type="match status" value="1"/>
</dbReference>
<reference evidence="8 9" key="1">
    <citation type="journal article" date="2013" name="Genome Biol.">
        <title>Genome of Acanthamoeba castellanii highlights extensive lateral gene transfer and early evolution of tyrosine kinase signaling.</title>
        <authorList>
            <person name="Clarke M."/>
            <person name="Lohan A.J."/>
            <person name="Liu B."/>
            <person name="Lagkouvardos I."/>
            <person name="Roy S."/>
            <person name="Zafar N."/>
            <person name="Bertelli C."/>
            <person name="Schilde C."/>
            <person name="Kianianmomeni A."/>
            <person name="Burglin T.R."/>
            <person name="Frech C."/>
            <person name="Turcotte B."/>
            <person name="Kopec K.O."/>
            <person name="Synnott J.M."/>
            <person name="Choo C."/>
            <person name="Paponov I."/>
            <person name="Finkler A."/>
            <person name="Soon Heng Tan C."/>
            <person name="Hutchins A.P."/>
            <person name="Weinmeier T."/>
            <person name="Rattei T."/>
            <person name="Chu J.S."/>
            <person name="Gimenez G."/>
            <person name="Irimia M."/>
            <person name="Rigden D.J."/>
            <person name="Fitzpatrick D.A."/>
            <person name="Lorenzo-Morales J."/>
            <person name="Bateman A."/>
            <person name="Chiu C.H."/>
            <person name="Tang P."/>
            <person name="Hegemann P."/>
            <person name="Fromm H."/>
            <person name="Raoult D."/>
            <person name="Greub G."/>
            <person name="Miranda-Saavedra D."/>
            <person name="Chen N."/>
            <person name="Nash P."/>
            <person name="Ginger M.L."/>
            <person name="Horn M."/>
            <person name="Schaap P."/>
            <person name="Caler L."/>
            <person name="Loftus B."/>
        </authorList>
    </citation>
    <scope>NUCLEOTIDE SEQUENCE [LARGE SCALE GENOMIC DNA]</scope>
    <source>
        <strain evidence="8 9">Neff</strain>
    </source>
</reference>
<feature type="domain" description="Histidine kinase" evidence="6">
    <location>
        <begin position="227"/>
        <end position="472"/>
    </location>
</feature>
<proteinExistence type="predicted"/>
<dbReference type="Proteomes" id="UP000011083">
    <property type="component" value="Unassembled WGS sequence"/>
</dbReference>
<dbReference type="InterPro" id="IPR036097">
    <property type="entry name" value="HisK_dim/P_sf"/>
</dbReference>
<evidence type="ECO:0000256" key="3">
    <source>
        <dbReference type="PROSITE-ProRule" id="PRU00169"/>
    </source>
</evidence>
<feature type="region of interest" description="Disordered" evidence="5">
    <location>
        <begin position="108"/>
        <end position="137"/>
    </location>
</feature>
<gene>
    <name evidence="8" type="ORF">ACA1_100910</name>
</gene>
<evidence type="ECO:0000256" key="2">
    <source>
        <dbReference type="ARBA" id="ARBA00023012"/>
    </source>
</evidence>
<dbReference type="Gene3D" id="1.10.287.130">
    <property type="match status" value="1"/>
</dbReference>
<keyword evidence="4" id="KW-0175">Coiled coil</keyword>
<dbReference type="OMA" id="KSYMEIP"/>
<dbReference type="Gene3D" id="3.30.565.10">
    <property type="entry name" value="Histidine kinase-like ATPase, C-terminal domain"/>
    <property type="match status" value="1"/>
</dbReference>
<dbReference type="CDD" id="cd00082">
    <property type="entry name" value="HisKA"/>
    <property type="match status" value="1"/>
</dbReference>
<dbReference type="PANTHER" id="PTHR45339">
    <property type="entry name" value="HYBRID SIGNAL TRANSDUCTION HISTIDINE KINASE J"/>
    <property type="match status" value="1"/>
</dbReference>
<feature type="region of interest" description="Disordered" evidence="5">
    <location>
        <begin position="691"/>
        <end position="718"/>
    </location>
</feature>
<evidence type="ECO:0000259" key="6">
    <source>
        <dbReference type="PROSITE" id="PS50109"/>
    </source>
</evidence>
<dbReference type="OrthoDB" id="10266508at2759"/>
<dbReference type="GO" id="GO:0000155">
    <property type="term" value="F:phosphorelay sensor kinase activity"/>
    <property type="evidence" value="ECO:0007669"/>
    <property type="project" value="InterPro"/>
</dbReference>
<sequence length="976" mass="107446">MEDHSFYRAILDALPFGVAFAVPVLSSTKHGRDRQQSTTGRGRAKDFRFVYINEKMEELARTDGGAQLGMDGLILESGDMLGQLARSSTKKRKESTRTISADAIEETLAAESGSASSNHQAVGGEDKTGKKKKKNGRRGLFARLLKAHKHSWRTGTDVEVTSPSAAATSYLVKPLRLGQETVGILTVVQHPACCDALQNERDELQQVKEQLQKSKELEKSRSRFVADMSHEIRTPMNGLIGMVSLLADDDELTTLQRELVDTMHASSQHLLMLINDVLDYSKMSLADEAGSTSPKLKITSSPINICSVVHDCVSAYSSQARDLGVDLIIHIAPGIVKHPFYFGDPLRLRQVMANLVSNAVKFTKEGYVLVDVDYGRVRRRSAAEYANEAEADHLREIVFRVIDTGLGVKREDMEKIFLPYVQEDSREAESFGGTGLGLSIARQITTLMGGSLELESSNRRGRRRSIDPTSSAIQRSLSTLRSSLKLTSSDDAPFTRLSGSTFTLRLPMKMDTSSPSAISLGAGSPNRLPVLRMSGDSTSPTIPMRILLVGLPPVLGATTENLLSSFGAKCKSVNEEEARRLLCRSTLYGKSSSSKDLQRWDVVAVFKGHGEGYMELAKRVRKEEKVKMLLLAYTSDQIDTKSLEENGWDAYFALPVQPVVLLHILARLRDEINRKAEKTLSRRILQKNEQDELERARKEWQQKNKKSSESDPKRERAGIRSVLRRNKVSFSDNSAEKLPSRDRYVFVEAKEERRPDKKSEGGGGKAKLKSKLITKYSFSSAKPKVSANLKMAALTALVVDDNAINRKVAVRMLESVGFKRNKISHAHDGIEALEKAREKTFDVILMDWYQTSPMIGPSAPSHFMPRMNGWEASEMLRSEGYKGAIVATTGVASATDVARCLKSGMESCLQKVSLLLLLLTISSLVVVVVISSSSGSSAEHIPSSPDPCSPAALPMSASAPSALPVPQAFKERNRSL</sequence>
<feature type="coiled-coil region" evidence="4">
    <location>
        <begin position="194"/>
        <end position="221"/>
    </location>
</feature>
<dbReference type="CDD" id="cd17546">
    <property type="entry name" value="REC_hyHK_CKI1_RcsC-like"/>
    <property type="match status" value="1"/>
</dbReference>
<protein>
    <submittedName>
        <fullName evidence="8">Sensory transduction histidine kinase, putative</fullName>
    </submittedName>
</protein>
<evidence type="ECO:0000313" key="8">
    <source>
        <dbReference type="EMBL" id="ELR12060.1"/>
    </source>
</evidence>
<dbReference type="InterPro" id="IPR003594">
    <property type="entry name" value="HATPase_dom"/>
</dbReference>
<name>L8GG59_ACACF</name>
<dbReference type="InterPro" id="IPR003661">
    <property type="entry name" value="HisK_dim/P_dom"/>
</dbReference>
<dbReference type="SUPFAM" id="SSF52172">
    <property type="entry name" value="CheY-like"/>
    <property type="match status" value="1"/>
</dbReference>
<dbReference type="Gene3D" id="3.40.50.2300">
    <property type="match status" value="1"/>
</dbReference>
<dbReference type="PRINTS" id="PR00344">
    <property type="entry name" value="BCTRLSENSOR"/>
</dbReference>
<feature type="compositionally biased region" description="Basic and acidic residues" evidence="5">
    <location>
        <begin position="747"/>
        <end position="760"/>
    </location>
</feature>
<dbReference type="Pfam" id="PF02518">
    <property type="entry name" value="HATPase_c"/>
    <property type="match status" value="1"/>
</dbReference>
<evidence type="ECO:0000313" key="9">
    <source>
        <dbReference type="Proteomes" id="UP000011083"/>
    </source>
</evidence>
<dbReference type="InterPro" id="IPR036890">
    <property type="entry name" value="HATPase_C_sf"/>
</dbReference>
<dbReference type="InterPro" id="IPR005467">
    <property type="entry name" value="His_kinase_dom"/>
</dbReference>
<keyword evidence="8" id="KW-0418">Kinase</keyword>
<accession>L8GG59</accession>
<dbReference type="InterPro" id="IPR004358">
    <property type="entry name" value="Sig_transdc_His_kin-like_C"/>
</dbReference>
<dbReference type="KEGG" id="acan:ACA1_100910"/>
<evidence type="ECO:0000256" key="5">
    <source>
        <dbReference type="SAM" id="MobiDB-lite"/>
    </source>
</evidence>
<dbReference type="RefSeq" id="XP_004334073.1">
    <property type="nucleotide sequence ID" value="XM_004334025.1"/>
</dbReference>
<dbReference type="GeneID" id="14912555"/>
<dbReference type="SMART" id="SM00387">
    <property type="entry name" value="HATPase_c"/>
    <property type="match status" value="1"/>
</dbReference>
<dbReference type="InterPro" id="IPR011006">
    <property type="entry name" value="CheY-like_superfamily"/>
</dbReference>
<keyword evidence="2" id="KW-0902">Two-component regulatory system</keyword>
<dbReference type="InterPro" id="IPR001789">
    <property type="entry name" value="Sig_transdc_resp-reg_receiver"/>
</dbReference>
<feature type="region of interest" description="Disordered" evidence="5">
    <location>
        <begin position="935"/>
        <end position="961"/>
    </location>
</feature>
<dbReference type="VEuPathDB" id="AmoebaDB:ACA1_100910"/>
<feature type="region of interest" description="Disordered" evidence="5">
    <location>
        <begin position="747"/>
        <end position="766"/>
    </location>
</feature>
<keyword evidence="1 3" id="KW-0597">Phosphoprotein</keyword>
<feature type="modified residue" description="4-aspartylphosphate" evidence="3">
    <location>
        <position position="847"/>
    </location>
</feature>
<evidence type="ECO:0000256" key="4">
    <source>
        <dbReference type="SAM" id="Coils"/>
    </source>
</evidence>